<keyword evidence="1" id="KW-1133">Transmembrane helix</keyword>
<evidence type="ECO:0000313" key="2">
    <source>
        <dbReference type="EMBL" id="KAG1338786.1"/>
    </source>
</evidence>
<proteinExistence type="predicted"/>
<accession>A0A8K0I6I7</accession>
<sequence length="464" mass="53257">MASKPVEHSIDIDLQLVNSMVQKVRSLQDRGSWKDGLRTIHRVPLNIQKRDENAYHPKILSIGPYHHGDPKLQAMEVHKMRYLSELLGSNLITNITKCVRKIKQLEKEARNCYSELIDLSSENFVEMMLLDGCFIIQFLIQRYQNEASKQERREAGDPIYIVSWMSPLIRHDLLMLENQIPFIILKAIFDVTQSTPSLMKLALNYITHGKEIPSQMYDRKPHHLLHLHHLFHSCALPPPGSSTSTACCHPSVKFFLKFLSRQRTTSDIHFTEDRTPRTIPCASELREAGVRFKKKESRSFLDVTFTNRVLQMPLLSIGNSTNPLFRNLIAFEQCCPSAGSYFTSYAVLIDDLINTPRDVAILQSWGIVENKLGSDEDVALLFNRLLVDVTSTAESNTYAELFKKVNTHCGSKWNKWRARLVREYFSNPWSILSLLAAIVLLVLTIVQTVFSITSYYYTPTHSRS</sequence>
<dbReference type="EMBL" id="CM017875">
    <property type="protein sequence ID" value="KAG1338786.1"/>
    <property type="molecule type" value="Genomic_DNA"/>
</dbReference>
<reference evidence="2" key="1">
    <citation type="journal article" date="2017" name="Gigascience">
        <title>The genome draft of coconut (Cocos nucifera).</title>
        <authorList>
            <person name="Xiao Y."/>
            <person name="Xu P."/>
            <person name="Fan H."/>
            <person name="Baudouin L."/>
            <person name="Xia W."/>
            <person name="Bocs S."/>
            <person name="Xu J."/>
            <person name="Li Q."/>
            <person name="Guo A."/>
            <person name="Zhou L."/>
            <person name="Li J."/>
            <person name="Wu Y."/>
            <person name="Ma Z."/>
            <person name="Armero A."/>
            <person name="Issali A.E."/>
            <person name="Liu N."/>
            <person name="Peng M."/>
            <person name="Yang Y."/>
        </authorList>
    </citation>
    <scope>NUCLEOTIDE SEQUENCE</scope>
    <source>
        <tissue evidence="2">Spear leaf of Hainan Tall coconut</tissue>
    </source>
</reference>
<dbReference type="InterPro" id="IPR004158">
    <property type="entry name" value="DUF247_pln"/>
</dbReference>
<name>A0A8K0I6I7_COCNU</name>
<protein>
    <submittedName>
        <fullName evidence="2">UPF0481 protein</fullName>
    </submittedName>
</protein>
<evidence type="ECO:0000313" key="3">
    <source>
        <dbReference type="Proteomes" id="UP000797356"/>
    </source>
</evidence>
<dbReference type="Pfam" id="PF03140">
    <property type="entry name" value="DUF247"/>
    <property type="match status" value="1"/>
</dbReference>
<feature type="transmembrane region" description="Helical" evidence="1">
    <location>
        <begin position="429"/>
        <end position="457"/>
    </location>
</feature>
<dbReference type="Proteomes" id="UP000797356">
    <property type="component" value="Chromosome 4"/>
</dbReference>
<organism evidence="2 3">
    <name type="scientific">Cocos nucifera</name>
    <name type="common">Coconut palm</name>
    <dbReference type="NCBI Taxonomy" id="13894"/>
    <lineage>
        <taxon>Eukaryota</taxon>
        <taxon>Viridiplantae</taxon>
        <taxon>Streptophyta</taxon>
        <taxon>Embryophyta</taxon>
        <taxon>Tracheophyta</taxon>
        <taxon>Spermatophyta</taxon>
        <taxon>Magnoliopsida</taxon>
        <taxon>Liliopsida</taxon>
        <taxon>Arecaceae</taxon>
        <taxon>Arecoideae</taxon>
        <taxon>Cocoseae</taxon>
        <taxon>Attaleinae</taxon>
        <taxon>Cocos</taxon>
    </lineage>
</organism>
<dbReference type="AlphaFoldDB" id="A0A8K0I6I7"/>
<gene>
    <name evidence="2" type="ORF">COCNU_04G010920</name>
</gene>
<reference evidence="2" key="2">
    <citation type="submission" date="2019-07" db="EMBL/GenBank/DDBJ databases">
        <authorList>
            <person name="Yang Y."/>
            <person name="Bocs S."/>
            <person name="Baudouin L."/>
        </authorList>
    </citation>
    <scope>NUCLEOTIDE SEQUENCE</scope>
    <source>
        <tissue evidence="2">Spear leaf of Hainan Tall coconut</tissue>
    </source>
</reference>
<evidence type="ECO:0000256" key="1">
    <source>
        <dbReference type="SAM" id="Phobius"/>
    </source>
</evidence>
<keyword evidence="1" id="KW-0472">Membrane</keyword>
<dbReference type="PANTHER" id="PTHR31170:SF25">
    <property type="entry name" value="BNAA09G04570D PROTEIN"/>
    <property type="match status" value="1"/>
</dbReference>
<keyword evidence="1" id="KW-0812">Transmembrane</keyword>
<keyword evidence="3" id="KW-1185">Reference proteome</keyword>
<dbReference type="OrthoDB" id="1589813at2759"/>
<dbReference type="PANTHER" id="PTHR31170">
    <property type="entry name" value="BNAC04G53230D PROTEIN"/>
    <property type="match status" value="1"/>
</dbReference>
<comment type="caution">
    <text evidence="2">The sequence shown here is derived from an EMBL/GenBank/DDBJ whole genome shotgun (WGS) entry which is preliminary data.</text>
</comment>